<evidence type="ECO:0000313" key="3">
    <source>
        <dbReference type="Proteomes" id="UP000176303"/>
    </source>
</evidence>
<comment type="caution">
    <text evidence="2">The sequence shown here is derived from an EMBL/GenBank/DDBJ whole genome shotgun (WGS) entry which is preliminary data.</text>
</comment>
<protein>
    <submittedName>
        <fullName evidence="2">Uncharacterized protein</fullName>
    </submittedName>
</protein>
<evidence type="ECO:0000256" key="1">
    <source>
        <dbReference type="SAM" id="MobiDB-lite"/>
    </source>
</evidence>
<feature type="compositionally biased region" description="Basic and acidic residues" evidence="1">
    <location>
        <begin position="11"/>
        <end position="28"/>
    </location>
</feature>
<proteinExistence type="predicted"/>
<feature type="region of interest" description="Disordered" evidence="1">
    <location>
        <begin position="1"/>
        <end position="70"/>
    </location>
</feature>
<dbReference type="Proteomes" id="UP000176303">
    <property type="component" value="Unassembled WGS sequence"/>
</dbReference>
<feature type="compositionally biased region" description="Basic and acidic residues" evidence="1">
    <location>
        <begin position="55"/>
        <end position="65"/>
    </location>
</feature>
<dbReference type="STRING" id="1802391.A3D72_02830"/>
<sequence length="109" mass="11736">MLGNSDPPFARGDRACDPRPQSYRDRSRFLKQPELPQSRILHHLERGEGLGAGESRSEDDGKDNRATPLAHQSLIEAVETAGAHAGAEAHPASPMAFAEALVGRPRDSA</sequence>
<reference evidence="2 3" key="1">
    <citation type="journal article" date="2016" name="Nat. Commun.">
        <title>Thousands of microbial genomes shed light on interconnected biogeochemical processes in an aquifer system.</title>
        <authorList>
            <person name="Anantharaman K."/>
            <person name="Brown C.T."/>
            <person name="Hug L.A."/>
            <person name="Sharon I."/>
            <person name="Castelle C.J."/>
            <person name="Probst A.J."/>
            <person name="Thomas B.C."/>
            <person name="Singh A."/>
            <person name="Wilkins M.J."/>
            <person name="Karaoz U."/>
            <person name="Brodie E.L."/>
            <person name="Williams K.H."/>
            <person name="Hubbard S.S."/>
            <person name="Banfield J.F."/>
        </authorList>
    </citation>
    <scope>NUCLEOTIDE SEQUENCE [LARGE SCALE GENOMIC DNA]</scope>
</reference>
<organism evidence="2 3">
    <name type="scientific">Candidatus Uhrbacteria bacterium RIFCSPHIGHO2_02_FULL_57_19</name>
    <dbReference type="NCBI Taxonomy" id="1802391"/>
    <lineage>
        <taxon>Bacteria</taxon>
        <taxon>Candidatus Uhriibacteriota</taxon>
    </lineage>
</organism>
<name>A0A1F7U5F0_9BACT</name>
<dbReference type="EMBL" id="MGDZ01000029">
    <property type="protein sequence ID" value="OGL73505.1"/>
    <property type="molecule type" value="Genomic_DNA"/>
</dbReference>
<evidence type="ECO:0000313" key="2">
    <source>
        <dbReference type="EMBL" id="OGL73505.1"/>
    </source>
</evidence>
<accession>A0A1F7U5F0</accession>
<gene>
    <name evidence="2" type="ORF">A3D72_02830</name>
</gene>
<dbReference type="AlphaFoldDB" id="A0A1F7U5F0"/>